<keyword evidence="3" id="KW-1133">Transmembrane helix</keyword>
<dbReference type="PANTHER" id="PTHR24637">
    <property type="entry name" value="COLLAGEN"/>
    <property type="match status" value="1"/>
</dbReference>
<feature type="transmembrane region" description="Helical" evidence="3">
    <location>
        <begin position="6"/>
        <end position="25"/>
    </location>
</feature>
<evidence type="ECO:0000313" key="4">
    <source>
        <dbReference type="EMBL" id="KHJ85248.1"/>
    </source>
</evidence>
<evidence type="ECO:0000256" key="3">
    <source>
        <dbReference type="SAM" id="Phobius"/>
    </source>
</evidence>
<feature type="region of interest" description="Disordered" evidence="2">
    <location>
        <begin position="86"/>
        <end position="113"/>
    </location>
</feature>
<accession>A0A0B1SIU4</accession>
<feature type="compositionally biased region" description="Low complexity" evidence="2">
    <location>
        <begin position="159"/>
        <end position="168"/>
    </location>
</feature>
<dbReference type="AlphaFoldDB" id="A0A0B1SIU4"/>
<dbReference type="OrthoDB" id="8964326at2759"/>
<dbReference type="Proteomes" id="UP000053660">
    <property type="component" value="Unassembled WGS sequence"/>
</dbReference>
<feature type="region of interest" description="Disordered" evidence="2">
    <location>
        <begin position="131"/>
        <end position="208"/>
    </location>
</feature>
<dbReference type="EMBL" id="KN564697">
    <property type="protein sequence ID" value="KHJ85248.1"/>
    <property type="molecule type" value="Genomic_DNA"/>
</dbReference>
<dbReference type="Gene3D" id="1.20.5.320">
    <property type="entry name" value="6-Phosphogluconate Dehydrogenase, domain 3"/>
    <property type="match status" value="1"/>
</dbReference>
<proteinExistence type="predicted"/>
<keyword evidence="4" id="KW-0176">Collagen</keyword>
<dbReference type="Pfam" id="PF01391">
    <property type="entry name" value="Collagen"/>
    <property type="match status" value="1"/>
</dbReference>
<keyword evidence="3" id="KW-0472">Membrane</keyword>
<gene>
    <name evidence="4" type="ORF">OESDEN_15030</name>
</gene>
<name>A0A0B1SIU4_OESDE</name>
<evidence type="ECO:0000256" key="2">
    <source>
        <dbReference type="SAM" id="MobiDB-lite"/>
    </source>
</evidence>
<dbReference type="GO" id="GO:0005581">
    <property type="term" value="C:collagen trimer"/>
    <property type="evidence" value="ECO:0007669"/>
    <property type="project" value="UniProtKB-KW"/>
</dbReference>
<dbReference type="InterPro" id="IPR008160">
    <property type="entry name" value="Collagen"/>
</dbReference>
<keyword evidence="1" id="KW-0677">Repeat</keyword>
<organism evidence="4 5">
    <name type="scientific">Oesophagostomum dentatum</name>
    <name type="common">Nodular worm</name>
    <dbReference type="NCBI Taxonomy" id="61180"/>
    <lineage>
        <taxon>Eukaryota</taxon>
        <taxon>Metazoa</taxon>
        <taxon>Ecdysozoa</taxon>
        <taxon>Nematoda</taxon>
        <taxon>Chromadorea</taxon>
        <taxon>Rhabditida</taxon>
        <taxon>Rhabditina</taxon>
        <taxon>Rhabditomorpha</taxon>
        <taxon>Strongyloidea</taxon>
        <taxon>Strongylidae</taxon>
        <taxon>Oesophagostomum</taxon>
    </lineage>
</organism>
<evidence type="ECO:0000256" key="1">
    <source>
        <dbReference type="ARBA" id="ARBA00022737"/>
    </source>
</evidence>
<feature type="compositionally biased region" description="Pro residues" evidence="2">
    <location>
        <begin position="100"/>
        <end position="109"/>
    </location>
</feature>
<dbReference type="PANTHER" id="PTHR24637:SF298">
    <property type="entry name" value="CUTICLE COLLAGEN 75-RELATED"/>
    <property type="match status" value="1"/>
</dbReference>
<evidence type="ECO:0000313" key="5">
    <source>
        <dbReference type="Proteomes" id="UP000053660"/>
    </source>
</evidence>
<keyword evidence="3" id="KW-0812">Transmembrane</keyword>
<keyword evidence="5" id="KW-1185">Reference proteome</keyword>
<protein>
    <submittedName>
        <fullName evidence="4">Collagen triple helix repeat protein</fullName>
    </submittedName>
</protein>
<sequence length="208" mass="22050">MREIALLQSACAISIISLVALYSYIPRMWYRMSEIRQLLNTELHMFSELETKVWTELRLESPRALRQAAYDYCECEHSNYCPPGQPGKRGPNGLDGEPGIPGPPGPPGFPGVLPEELYRKVDGCRICPFGPKGETGAPGKDGAEGRTGIPGQDGRDGIPGTPGAVGEPGEPGEVGRSGRVGPPGAPGRPGLPGIDAAYCSCPGRSPRQ</sequence>
<reference evidence="4 5" key="1">
    <citation type="submission" date="2014-03" db="EMBL/GenBank/DDBJ databases">
        <title>Draft genome of the hookworm Oesophagostomum dentatum.</title>
        <authorList>
            <person name="Mitreva M."/>
        </authorList>
    </citation>
    <scope>NUCLEOTIDE SEQUENCE [LARGE SCALE GENOMIC DNA]</scope>
    <source>
        <strain evidence="4 5">OD-Hann</strain>
    </source>
</reference>